<reference evidence="4" key="1">
    <citation type="journal article" date="2021" name="Nat. Commun.">
        <title>Genomic analyses provide insights into spinach domestication and the genetic basis of agronomic traits.</title>
        <authorList>
            <person name="Cai X."/>
            <person name="Sun X."/>
            <person name="Xu C."/>
            <person name="Sun H."/>
            <person name="Wang X."/>
            <person name="Ge C."/>
            <person name="Zhang Z."/>
            <person name="Wang Q."/>
            <person name="Fei Z."/>
            <person name="Jiao C."/>
            <person name="Wang Q."/>
        </authorList>
    </citation>
    <scope>NUCLEOTIDE SEQUENCE [LARGE SCALE GENOMIC DNA]</scope>
    <source>
        <strain evidence="4">cv. Varoflay</strain>
    </source>
</reference>
<reference evidence="5" key="2">
    <citation type="submission" date="2025-08" db="UniProtKB">
        <authorList>
            <consortium name="RefSeq"/>
        </authorList>
    </citation>
    <scope>IDENTIFICATION</scope>
    <source>
        <tissue evidence="5">Leaf</tissue>
    </source>
</reference>
<dbReference type="InterPro" id="IPR029480">
    <property type="entry name" value="Transpos_assoc"/>
</dbReference>
<proteinExistence type="predicted"/>
<dbReference type="PANTHER" id="PTHR10775">
    <property type="entry name" value="OS08G0208400 PROTEIN"/>
    <property type="match status" value="1"/>
</dbReference>
<dbReference type="PANTHER" id="PTHR10775:SF173">
    <property type="match status" value="1"/>
</dbReference>
<dbReference type="Pfam" id="PF13952">
    <property type="entry name" value="DUF4216"/>
    <property type="match status" value="1"/>
</dbReference>
<accession>A0ABM3QK46</accession>
<name>A0ABM3QK46_SPIOL</name>
<evidence type="ECO:0000313" key="4">
    <source>
        <dbReference type="Proteomes" id="UP000813463"/>
    </source>
</evidence>
<evidence type="ECO:0000313" key="5">
    <source>
        <dbReference type="RefSeq" id="XP_056683719.1"/>
    </source>
</evidence>
<sequence length="1130" mass="129726">MAPCKQWMKLAGDNRLNNEYEIGVESFIKYAFGKTGEKEKIKCPCVKCKNSSFGSPNMVRDHLLTFGIIQSYNFWYHHGERVGEDAFESPTVGDDDGLIESDGEDEMETLLRDFFPNNCGFAENDMHDGSSSTRREDPNDEAMRFYRLFDDFQKPLYEGSISSTLSAIVNLLHIKTLGRWSNESFTILLNFLKTQLLPKESSLPDCFNDAKKIVKDLGLSYEKIDACVNDCMLFWKDDEQLEHCKVCKAARWKQGKHSGETRTRENGKRIPQKVLRYFPLKPRLQRLFMCSKTASDMRWHNERQAEIGVLNHPSDGKAWQDFDENHPSFSSEPRNVRLGLISDGFNPFSNIANPYSIWPVMLVPYNLPPWICMKKSSMMLSMLVPGPKGPGDAIDVYLQPLIEELKELWEVGVETYDASKCENFKMHAALLTTINDFPAYGILSGWSTKGKLACPCCHKKTAYLRLKNCCKHVYMRHRRFLHIKHSWRKKKDVFGKKEKGEPPKPLSGEEVLQQAKDLKGFCLSKDPTKRTKVCHKTRGDNWNKLSIFFELPYWKTLLLRHSLDVMHIEKNICDIILGTIMNIKGKTKDTTNSRLDMEELGIMSKLHPIKKGDKTEIPHAPYTLTKSQKEILCRFLKDLKVPDGFSANISRCVNVKDSKISGLKSHDCHVLLQSILPLVIRGLLVKDVAEPLIELCQFFSVLCAKSVKVKHLEEIKAQIPLTLSKLEAWMPPSCFDVMLHLSVHLADEVILGGPVQFRWMYPGERYLHNLKLYVRNKARLEGSIAEGYLVDECMTLCSRYLDEIETRFNRLERNDDGDKDDSKKLSIFSHAGRPLGARKNTNLDVYEREQAHIYALKNCSEVEPFLQEYAEIIATEGVDISPEEQDAKFVLWFRKRVEKLHEENNCLFGDEFLSLARGPIKYVQAFSGYITNGFRFHTSKRDKNLRTQNSGVVVLGDTGDGHETLDFYGVLTEVIRLEYLGGNYVVFFRCDWFDVLDSRRGIHVDKFGYVSVDTQRLLKTNEPFVLASQVSQVFYATDVVKQGSWRVSVKTKSRATYDMSMEKDSSQHMEILDDTDDAYQELESFGLDFAVHAPTYTHNGMSVEDRIDVEPEIVDTPTLVKKRKRISKKN</sequence>
<dbReference type="Proteomes" id="UP000813463">
    <property type="component" value="Chromosome 4"/>
</dbReference>
<keyword evidence="4" id="KW-1185">Reference proteome</keyword>
<feature type="domain" description="Transposase-associated" evidence="3">
    <location>
        <begin position="5"/>
        <end position="80"/>
    </location>
</feature>
<feature type="domain" description="DUF4218" evidence="2">
    <location>
        <begin position="702"/>
        <end position="814"/>
    </location>
</feature>
<dbReference type="Pfam" id="PF13960">
    <property type="entry name" value="DUF4218"/>
    <property type="match status" value="1"/>
</dbReference>
<dbReference type="InterPro" id="IPR004242">
    <property type="entry name" value="Transposase_21"/>
</dbReference>
<feature type="domain" description="DUF4216" evidence="1">
    <location>
        <begin position="975"/>
        <end position="1047"/>
    </location>
</feature>
<evidence type="ECO:0000259" key="1">
    <source>
        <dbReference type="Pfam" id="PF13952"/>
    </source>
</evidence>
<gene>
    <name evidence="5" type="primary">LOC110776519</name>
</gene>
<dbReference type="Pfam" id="PF02992">
    <property type="entry name" value="Transposase_21"/>
    <property type="match status" value="1"/>
</dbReference>
<protein>
    <recommendedName>
        <fullName evidence="6">Transposase-associated domain-containing protein</fullName>
    </recommendedName>
</protein>
<evidence type="ECO:0000259" key="2">
    <source>
        <dbReference type="Pfam" id="PF13960"/>
    </source>
</evidence>
<evidence type="ECO:0000259" key="3">
    <source>
        <dbReference type="Pfam" id="PF13963"/>
    </source>
</evidence>
<evidence type="ECO:0008006" key="6">
    <source>
        <dbReference type="Google" id="ProtNLM"/>
    </source>
</evidence>
<dbReference type="InterPro" id="IPR025452">
    <property type="entry name" value="DUF4218"/>
</dbReference>
<dbReference type="Pfam" id="PF13963">
    <property type="entry name" value="Transpos_assoc"/>
    <property type="match status" value="1"/>
</dbReference>
<dbReference type="GeneID" id="110776519"/>
<dbReference type="RefSeq" id="XP_056683719.1">
    <property type="nucleotide sequence ID" value="XM_056827741.1"/>
</dbReference>
<organism evidence="4 5">
    <name type="scientific">Spinacia oleracea</name>
    <name type="common">Spinach</name>
    <dbReference type="NCBI Taxonomy" id="3562"/>
    <lineage>
        <taxon>Eukaryota</taxon>
        <taxon>Viridiplantae</taxon>
        <taxon>Streptophyta</taxon>
        <taxon>Embryophyta</taxon>
        <taxon>Tracheophyta</taxon>
        <taxon>Spermatophyta</taxon>
        <taxon>Magnoliopsida</taxon>
        <taxon>eudicotyledons</taxon>
        <taxon>Gunneridae</taxon>
        <taxon>Pentapetalae</taxon>
        <taxon>Caryophyllales</taxon>
        <taxon>Chenopodiaceae</taxon>
        <taxon>Chenopodioideae</taxon>
        <taxon>Anserineae</taxon>
        <taxon>Spinacia</taxon>
    </lineage>
</organism>
<dbReference type="InterPro" id="IPR025312">
    <property type="entry name" value="DUF4216"/>
</dbReference>